<protein>
    <recommendedName>
        <fullName evidence="11">Zinc metalloprotease</fullName>
        <ecNumber evidence="11">3.4.24.-</ecNumber>
    </recommendedName>
</protein>
<sequence length="451" mass="48063">MLTVVATLVALSVLILIHELGHFFAAKSVDIAAPTFSLGLGPRVTGFKWGETDFVISAIPLGGYVKMAGMEDDEAMEVLEGGEKAPPVDPARTFDAKPIWARTWVISAGVIMNLIFALLANIVLAAGQGEPYVATRRLAPMHELGGSAAQVRQLPIGAEVVSVAGQPVADYNQMQERLAALPAGPVQLGIRGGAPVTLQLPAPGTSRDSVQGALRPYSPPVFAIVLPDRPAAKAGLKPNDRIVAIGGQPVTAWHQAVERFRDSPGKPLRVDVERGGKQVSVTMTPDAEEEKVDGQKRMVGKIGAQEMPLIHYRRLGFGAAIAHGWHQTVAMVELLLTTLRDLVTGALSPRNLGGLLSIGEASGQSAQQGGWSFLEFLALLSVNLAVLNLLPIPILDGGHLMFLLVEAVRGRPLSVEARIRLSHVGLIIVVGLMLWANGNDVVRYVERFLSR</sequence>
<dbReference type="GO" id="GO:0016020">
    <property type="term" value="C:membrane"/>
    <property type="evidence" value="ECO:0007669"/>
    <property type="project" value="UniProtKB-SubCell"/>
</dbReference>
<dbReference type="InterPro" id="IPR001478">
    <property type="entry name" value="PDZ"/>
</dbReference>
<dbReference type="CDD" id="cd06163">
    <property type="entry name" value="S2P-M50_PDZ_RseP-like"/>
    <property type="match status" value="2"/>
</dbReference>
<dbReference type="AlphaFoldDB" id="A0A6J4LTL0"/>
<dbReference type="Pfam" id="PF02163">
    <property type="entry name" value="Peptidase_M50"/>
    <property type="match status" value="1"/>
</dbReference>
<dbReference type="NCBIfam" id="TIGR00054">
    <property type="entry name" value="RIP metalloprotease RseP"/>
    <property type="match status" value="1"/>
</dbReference>
<evidence type="ECO:0000256" key="2">
    <source>
        <dbReference type="ARBA" id="ARBA00004141"/>
    </source>
</evidence>
<evidence type="ECO:0000313" key="13">
    <source>
        <dbReference type="EMBL" id="CAA9341298.1"/>
    </source>
</evidence>
<dbReference type="InterPro" id="IPR008915">
    <property type="entry name" value="Peptidase_M50"/>
</dbReference>
<keyword evidence="7 11" id="KW-0862">Zinc</keyword>
<evidence type="ECO:0000256" key="3">
    <source>
        <dbReference type="ARBA" id="ARBA00007931"/>
    </source>
</evidence>
<comment type="subcellular location">
    <subcellularLocation>
        <location evidence="2">Membrane</location>
        <topology evidence="2">Multi-pass membrane protein</topology>
    </subcellularLocation>
</comment>
<keyword evidence="9 11" id="KW-0482">Metalloprotease</keyword>
<evidence type="ECO:0000256" key="8">
    <source>
        <dbReference type="ARBA" id="ARBA00022989"/>
    </source>
</evidence>
<dbReference type="SMART" id="SM00228">
    <property type="entry name" value="PDZ"/>
    <property type="match status" value="1"/>
</dbReference>
<keyword evidence="4 13" id="KW-0645">Protease</keyword>
<keyword evidence="10 11" id="KW-0472">Membrane</keyword>
<dbReference type="PANTHER" id="PTHR42837:SF2">
    <property type="entry name" value="MEMBRANE METALLOPROTEASE ARASP2, CHLOROPLASTIC-RELATED"/>
    <property type="match status" value="1"/>
</dbReference>
<dbReference type="SUPFAM" id="SSF50156">
    <property type="entry name" value="PDZ domain-like"/>
    <property type="match status" value="2"/>
</dbReference>
<keyword evidence="13" id="KW-0131">Cell cycle</keyword>
<comment type="similarity">
    <text evidence="3 11">Belongs to the peptidase M50B family.</text>
</comment>
<evidence type="ECO:0000256" key="9">
    <source>
        <dbReference type="ARBA" id="ARBA00023049"/>
    </source>
</evidence>
<dbReference type="Gene3D" id="2.30.42.10">
    <property type="match status" value="1"/>
</dbReference>
<proteinExistence type="inferred from homology"/>
<keyword evidence="6 11" id="KW-0378">Hydrolase</keyword>
<keyword evidence="13" id="KW-0132">Cell division</keyword>
<dbReference type="InterPro" id="IPR041489">
    <property type="entry name" value="PDZ_6"/>
</dbReference>
<keyword evidence="11" id="KW-0479">Metal-binding</keyword>
<evidence type="ECO:0000256" key="7">
    <source>
        <dbReference type="ARBA" id="ARBA00022833"/>
    </source>
</evidence>
<name>A0A6J4LTL0_9BACT</name>
<accession>A0A6J4LTL0</accession>
<dbReference type="PANTHER" id="PTHR42837">
    <property type="entry name" value="REGULATOR OF SIGMA-E PROTEASE RSEP"/>
    <property type="match status" value="1"/>
</dbReference>
<comment type="cofactor">
    <cofactor evidence="1 11">
        <name>Zn(2+)</name>
        <dbReference type="ChEBI" id="CHEBI:29105"/>
    </cofactor>
</comment>
<evidence type="ECO:0000256" key="4">
    <source>
        <dbReference type="ARBA" id="ARBA00022670"/>
    </source>
</evidence>
<dbReference type="EMBL" id="CADCTV010000551">
    <property type="protein sequence ID" value="CAA9341298.1"/>
    <property type="molecule type" value="Genomic_DNA"/>
</dbReference>
<evidence type="ECO:0000256" key="5">
    <source>
        <dbReference type="ARBA" id="ARBA00022692"/>
    </source>
</evidence>
<dbReference type="InterPro" id="IPR004387">
    <property type="entry name" value="Pept_M50_Zn"/>
</dbReference>
<comment type="caution">
    <text evidence="11">Lacks conserved residue(s) required for the propagation of feature annotation.</text>
</comment>
<dbReference type="GO" id="GO:0046872">
    <property type="term" value="F:metal ion binding"/>
    <property type="evidence" value="ECO:0007669"/>
    <property type="project" value="UniProtKB-KW"/>
</dbReference>
<gene>
    <name evidence="13" type="ORF">AVDCRST_MAG89-2627</name>
</gene>
<dbReference type="Pfam" id="PF17820">
    <property type="entry name" value="PDZ_6"/>
    <property type="match status" value="1"/>
</dbReference>
<reference evidence="13" key="1">
    <citation type="submission" date="2020-02" db="EMBL/GenBank/DDBJ databases">
        <authorList>
            <person name="Meier V. D."/>
        </authorList>
    </citation>
    <scope>NUCLEOTIDE SEQUENCE</scope>
    <source>
        <strain evidence="13">AVDCRST_MAG89</strain>
    </source>
</reference>
<dbReference type="GO" id="GO:0004222">
    <property type="term" value="F:metalloendopeptidase activity"/>
    <property type="evidence" value="ECO:0007669"/>
    <property type="project" value="InterPro"/>
</dbReference>
<evidence type="ECO:0000256" key="10">
    <source>
        <dbReference type="ARBA" id="ARBA00023136"/>
    </source>
</evidence>
<evidence type="ECO:0000256" key="1">
    <source>
        <dbReference type="ARBA" id="ARBA00001947"/>
    </source>
</evidence>
<feature type="domain" description="PDZ" evidence="12">
    <location>
        <begin position="186"/>
        <end position="276"/>
    </location>
</feature>
<evidence type="ECO:0000256" key="11">
    <source>
        <dbReference type="RuleBase" id="RU362031"/>
    </source>
</evidence>
<organism evidence="13">
    <name type="scientific">uncultured Gemmatimonadota bacterium</name>
    <dbReference type="NCBI Taxonomy" id="203437"/>
    <lineage>
        <taxon>Bacteria</taxon>
        <taxon>Pseudomonadati</taxon>
        <taxon>Gemmatimonadota</taxon>
        <taxon>environmental samples</taxon>
    </lineage>
</organism>
<evidence type="ECO:0000256" key="6">
    <source>
        <dbReference type="ARBA" id="ARBA00022801"/>
    </source>
</evidence>
<keyword evidence="8 11" id="KW-1133">Transmembrane helix</keyword>
<evidence type="ECO:0000259" key="12">
    <source>
        <dbReference type="SMART" id="SM00228"/>
    </source>
</evidence>
<dbReference type="EC" id="3.4.24.-" evidence="11"/>
<dbReference type="InterPro" id="IPR036034">
    <property type="entry name" value="PDZ_sf"/>
</dbReference>
<dbReference type="GO" id="GO:0051301">
    <property type="term" value="P:cell division"/>
    <property type="evidence" value="ECO:0007669"/>
    <property type="project" value="UniProtKB-KW"/>
</dbReference>
<keyword evidence="5 11" id="KW-0812">Transmembrane</keyword>
<dbReference type="CDD" id="cd23081">
    <property type="entry name" value="cpPDZ_EcRseP-like"/>
    <property type="match status" value="1"/>
</dbReference>
<dbReference type="GO" id="GO:0006508">
    <property type="term" value="P:proteolysis"/>
    <property type="evidence" value="ECO:0007669"/>
    <property type="project" value="UniProtKB-KW"/>
</dbReference>
<feature type="transmembrane region" description="Helical" evidence="11">
    <location>
        <begin position="104"/>
        <end position="127"/>
    </location>
</feature>